<gene>
    <name evidence="12" type="ORF">M421DRAFT_3289</name>
</gene>
<keyword evidence="5 8" id="KW-0687">Ribonucleoprotein</keyword>
<dbReference type="Gene3D" id="3.30.160.20">
    <property type="match status" value="1"/>
</dbReference>
<name>A0A6A5RXL3_9PLEO</name>
<dbReference type="InterPro" id="IPR013810">
    <property type="entry name" value="Ribosomal_uS5_N"/>
</dbReference>
<dbReference type="InterPro" id="IPR020568">
    <property type="entry name" value="Ribosomal_Su5_D2-typ_SF"/>
</dbReference>
<organism evidence="12 13">
    <name type="scientific">Didymella exigua CBS 183.55</name>
    <dbReference type="NCBI Taxonomy" id="1150837"/>
    <lineage>
        <taxon>Eukaryota</taxon>
        <taxon>Fungi</taxon>
        <taxon>Dikarya</taxon>
        <taxon>Ascomycota</taxon>
        <taxon>Pezizomycotina</taxon>
        <taxon>Dothideomycetes</taxon>
        <taxon>Pleosporomycetidae</taxon>
        <taxon>Pleosporales</taxon>
        <taxon>Pleosporineae</taxon>
        <taxon>Didymellaceae</taxon>
        <taxon>Didymella</taxon>
    </lineage>
</organism>
<evidence type="ECO:0000256" key="7">
    <source>
        <dbReference type="ARBA" id="ARBA00039335"/>
    </source>
</evidence>
<keyword evidence="3 8" id="KW-0689">Ribosomal protein</keyword>
<evidence type="ECO:0000256" key="1">
    <source>
        <dbReference type="ARBA" id="ARBA00004173"/>
    </source>
</evidence>
<dbReference type="AlphaFoldDB" id="A0A6A5RXL3"/>
<protein>
    <recommendedName>
        <fullName evidence="7">Small ribosomal subunit protein uS5m</fullName>
    </recommendedName>
</protein>
<dbReference type="FunFam" id="3.30.230.10:FF:000041">
    <property type="entry name" value="37S ribosomal protein S5"/>
    <property type="match status" value="1"/>
</dbReference>
<dbReference type="SUPFAM" id="SSF54211">
    <property type="entry name" value="Ribosomal protein S5 domain 2-like"/>
    <property type="match status" value="1"/>
</dbReference>
<comment type="function">
    <text evidence="6">Component of the mitochondrial ribosome (mitoribosome), a dedicated translation machinery responsible for the synthesis of mitochondrial genome-encoded proteins, including at least some of the essential transmembrane subunits of the mitochondrial respiratory chain. The mitoribosomes are attached to the mitochondrial inner membrane and translation products are cotranslationally integrated into the membrane.</text>
</comment>
<evidence type="ECO:0000256" key="8">
    <source>
        <dbReference type="PROSITE-ProRule" id="PRU00268"/>
    </source>
</evidence>
<reference evidence="12" key="1">
    <citation type="journal article" date="2020" name="Stud. Mycol.">
        <title>101 Dothideomycetes genomes: a test case for predicting lifestyles and emergence of pathogens.</title>
        <authorList>
            <person name="Haridas S."/>
            <person name="Albert R."/>
            <person name="Binder M."/>
            <person name="Bloem J."/>
            <person name="Labutti K."/>
            <person name="Salamov A."/>
            <person name="Andreopoulos B."/>
            <person name="Baker S."/>
            <person name="Barry K."/>
            <person name="Bills G."/>
            <person name="Bluhm B."/>
            <person name="Cannon C."/>
            <person name="Castanera R."/>
            <person name="Culley D."/>
            <person name="Daum C."/>
            <person name="Ezra D."/>
            <person name="Gonzalez J."/>
            <person name="Henrissat B."/>
            <person name="Kuo A."/>
            <person name="Liang C."/>
            <person name="Lipzen A."/>
            <person name="Lutzoni F."/>
            <person name="Magnuson J."/>
            <person name="Mondo S."/>
            <person name="Nolan M."/>
            <person name="Ohm R."/>
            <person name="Pangilinan J."/>
            <person name="Park H.-J."/>
            <person name="Ramirez L."/>
            <person name="Alfaro M."/>
            <person name="Sun H."/>
            <person name="Tritt A."/>
            <person name="Yoshinaga Y."/>
            <person name="Zwiers L.-H."/>
            <person name="Turgeon B."/>
            <person name="Goodwin S."/>
            <person name="Spatafora J."/>
            <person name="Crous P."/>
            <person name="Grigoriev I."/>
        </authorList>
    </citation>
    <scope>NUCLEOTIDE SEQUENCE</scope>
    <source>
        <strain evidence="12">CBS 183.55</strain>
    </source>
</reference>
<dbReference type="RefSeq" id="XP_033451284.1">
    <property type="nucleotide sequence ID" value="XM_033589364.1"/>
</dbReference>
<evidence type="ECO:0000256" key="10">
    <source>
        <dbReference type="SAM" id="MobiDB-lite"/>
    </source>
</evidence>
<evidence type="ECO:0000259" key="11">
    <source>
        <dbReference type="PROSITE" id="PS50881"/>
    </source>
</evidence>
<dbReference type="GeneID" id="54347011"/>
<feature type="compositionally biased region" description="Low complexity" evidence="10">
    <location>
        <begin position="21"/>
        <end position="30"/>
    </location>
</feature>
<dbReference type="PANTHER" id="PTHR48277">
    <property type="entry name" value="MITOCHONDRIAL RIBOSOMAL PROTEIN S5"/>
    <property type="match status" value="1"/>
</dbReference>
<dbReference type="GO" id="GO:0005763">
    <property type="term" value="C:mitochondrial small ribosomal subunit"/>
    <property type="evidence" value="ECO:0007669"/>
    <property type="project" value="UniProtKB-ARBA"/>
</dbReference>
<evidence type="ECO:0000256" key="4">
    <source>
        <dbReference type="ARBA" id="ARBA00023128"/>
    </source>
</evidence>
<keyword evidence="4" id="KW-0496">Mitochondrion</keyword>
<dbReference type="InterPro" id="IPR000851">
    <property type="entry name" value="Ribosomal_uS5"/>
</dbReference>
<evidence type="ECO:0000256" key="9">
    <source>
        <dbReference type="RuleBase" id="RU003823"/>
    </source>
</evidence>
<evidence type="ECO:0000256" key="2">
    <source>
        <dbReference type="ARBA" id="ARBA00008945"/>
    </source>
</evidence>
<keyword evidence="13" id="KW-1185">Reference proteome</keyword>
<dbReference type="Pfam" id="PF00333">
    <property type="entry name" value="Ribosomal_S5"/>
    <property type="match status" value="1"/>
</dbReference>
<evidence type="ECO:0000256" key="6">
    <source>
        <dbReference type="ARBA" id="ARBA00037226"/>
    </source>
</evidence>
<dbReference type="PROSITE" id="PS50881">
    <property type="entry name" value="S5_DSRBD"/>
    <property type="match status" value="1"/>
</dbReference>
<dbReference type="PANTHER" id="PTHR48277:SF1">
    <property type="entry name" value="MITOCHONDRIAL RIBOSOMAL PROTEIN S5"/>
    <property type="match status" value="1"/>
</dbReference>
<dbReference type="InterPro" id="IPR014721">
    <property type="entry name" value="Ribsml_uS5_D2-typ_fold_subgr"/>
</dbReference>
<evidence type="ECO:0000256" key="3">
    <source>
        <dbReference type="ARBA" id="ARBA00022980"/>
    </source>
</evidence>
<evidence type="ECO:0000313" key="13">
    <source>
        <dbReference type="Proteomes" id="UP000800082"/>
    </source>
</evidence>
<dbReference type="OrthoDB" id="309483at2759"/>
<dbReference type="Proteomes" id="UP000800082">
    <property type="component" value="Unassembled WGS sequence"/>
</dbReference>
<dbReference type="Gene3D" id="3.30.230.10">
    <property type="match status" value="1"/>
</dbReference>
<dbReference type="SUPFAM" id="SSF54768">
    <property type="entry name" value="dsRNA-binding domain-like"/>
    <property type="match status" value="1"/>
</dbReference>
<feature type="region of interest" description="Disordered" evidence="10">
    <location>
        <begin position="21"/>
        <end position="42"/>
    </location>
</feature>
<dbReference type="GO" id="GO:0003735">
    <property type="term" value="F:structural constituent of ribosome"/>
    <property type="evidence" value="ECO:0007669"/>
    <property type="project" value="UniProtKB-UniRule"/>
</dbReference>
<feature type="domain" description="S5 DRBM" evidence="11">
    <location>
        <begin position="264"/>
        <end position="327"/>
    </location>
</feature>
<dbReference type="GO" id="GO:0006412">
    <property type="term" value="P:translation"/>
    <property type="evidence" value="ECO:0007669"/>
    <property type="project" value="InterPro"/>
</dbReference>
<accession>A0A6A5RXL3</accession>
<sequence>MSVCRPARCVFARATATATATATPQRSFHSSARREARRRRPHYASIKAADLQQLGELAESAYPKYDTAEVSLLAKQYTPAQVAAIQAAEAAIDPRDVYTQGRTRDDAWRLPYADDMAAVDPVTDHPEKLDASDIPGKWTFREANEVERDANMARVASETLAKMYPDGVPEGQLDAAQQQQLEDAMEAAITQAALDPRSTYTGKNQAAVDSLADPRHSAVAQDLPRLENRMARQTRHLGSDEQDDPRQKQLLQYMGWDKTQLKKIRTKTLVSHGVVNQTRMGKIRSQYYLTIAGNQDGLLGVGEGKSVEPEDGRKQSIMSAIRNMKPVPRYENRTIFGDLERKVGATKVQLFARPPGFGLRTQHLIFELARAAGLQDLAARTPRSRNKMNVIKATWEALTEQRLPDEIARARGKKLVDVRKVYYGGSVH</sequence>
<dbReference type="EMBL" id="ML978962">
    <property type="protein sequence ID" value="KAF1931036.1"/>
    <property type="molecule type" value="Genomic_DNA"/>
</dbReference>
<dbReference type="Pfam" id="PF03719">
    <property type="entry name" value="Ribosomal_S5_C"/>
    <property type="match status" value="1"/>
</dbReference>
<evidence type="ECO:0000313" key="12">
    <source>
        <dbReference type="EMBL" id="KAF1931036.1"/>
    </source>
</evidence>
<dbReference type="GO" id="GO:0003723">
    <property type="term" value="F:RNA binding"/>
    <property type="evidence" value="ECO:0007669"/>
    <property type="project" value="InterPro"/>
</dbReference>
<comment type="similarity">
    <text evidence="2 9">Belongs to the universal ribosomal protein uS5 family.</text>
</comment>
<proteinExistence type="inferred from homology"/>
<comment type="subcellular location">
    <subcellularLocation>
        <location evidence="1">Mitochondrion</location>
    </subcellularLocation>
</comment>
<dbReference type="FunFam" id="3.30.160.20:FF:000022">
    <property type="entry name" value="28S ribosomal protein S5, mitochondrial"/>
    <property type="match status" value="1"/>
</dbReference>
<evidence type="ECO:0000256" key="5">
    <source>
        <dbReference type="ARBA" id="ARBA00023274"/>
    </source>
</evidence>
<dbReference type="InterPro" id="IPR005324">
    <property type="entry name" value="Ribosomal_uS5_C"/>
</dbReference>